<evidence type="ECO:0000313" key="12">
    <source>
        <dbReference type="Proteomes" id="UP000008550"/>
    </source>
</evidence>
<dbReference type="Gene3D" id="1.10.3720.10">
    <property type="entry name" value="MetI-like"/>
    <property type="match status" value="1"/>
</dbReference>
<keyword evidence="12" id="KW-1185">Reference proteome</keyword>
<keyword evidence="5 9" id="KW-1133">Transmembrane helix</keyword>
<evidence type="ECO:0000256" key="9">
    <source>
        <dbReference type="SAM" id="Phobius"/>
    </source>
</evidence>
<evidence type="ECO:0000256" key="1">
    <source>
        <dbReference type="ARBA" id="ARBA00004141"/>
    </source>
</evidence>
<comment type="subunit">
    <text evidence="2">The complex is composed of two ATP-binding proteins (CysA), two transmembrane proteins (CysT and CysW) and a solute-binding protein (CysP).</text>
</comment>
<dbReference type="HOGENOM" id="CLU_016047_14_0_9"/>
<keyword evidence="3" id="KW-0813">Transport</keyword>
<feature type="transmembrane region" description="Helical" evidence="9">
    <location>
        <begin position="109"/>
        <end position="133"/>
    </location>
</feature>
<dbReference type="NCBIfam" id="TIGR00969">
    <property type="entry name" value="3a0106s02"/>
    <property type="match status" value="1"/>
</dbReference>
<dbReference type="InterPro" id="IPR000515">
    <property type="entry name" value="MetI-like"/>
</dbReference>
<keyword evidence="4 9" id="KW-0812">Transmembrane</keyword>
<dbReference type="Proteomes" id="UP000008550">
    <property type="component" value="Chromosome"/>
</dbReference>
<comment type="subcellular location">
    <subcellularLocation>
        <location evidence="1">Membrane</location>
        <topology evidence="1">Multi-pass membrane protein</topology>
    </subcellularLocation>
</comment>
<protein>
    <submittedName>
        <fullName evidence="11">Sulfate abc transporter, permease protein cyst, putative</fullName>
    </submittedName>
</protein>
<feature type="transmembrane region" description="Helical" evidence="9">
    <location>
        <begin position="64"/>
        <end position="97"/>
    </location>
</feature>
<accession>B0THG5</accession>
<dbReference type="PANTHER" id="PTHR30406">
    <property type="entry name" value="SULFATE TRANSPORT SYSTEM PERMEASE PROTEIN"/>
    <property type="match status" value="1"/>
</dbReference>
<reference evidence="11 12" key="1">
    <citation type="journal article" date="2008" name="J. Bacteriol.">
        <title>The genome of Heliobacterium modesticaldum, a phototrophic representative of the Firmicutes containing the simplest photosynthetic apparatus.</title>
        <authorList>
            <person name="Sattley W.M."/>
            <person name="Madigan M.T."/>
            <person name="Swingley W.D."/>
            <person name="Cheung P.C."/>
            <person name="Clocksin K.M."/>
            <person name="Conrad A.L."/>
            <person name="Dejesa L.C."/>
            <person name="Honchak B.M."/>
            <person name="Jung D.O."/>
            <person name="Karbach L.E."/>
            <person name="Kurdoglu A."/>
            <person name="Lahiri S."/>
            <person name="Mastrian S.D."/>
            <person name="Page L.E."/>
            <person name="Taylor H.L."/>
            <person name="Wang Z.T."/>
            <person name="Raymond J."/>
            <person name="Chen M."/>
            <person name="Blankenship R.E."/>
            <person name="Touchman J.W."/>
        </authorList>
    </citation>
    <scope>NUCLEOTIDE SEQUENCE [LARGE SCALE GENOMIC DNA]</scope>
    <source>
        <strain evidence="12">ATCC 51547 / Ice1</strain>
    </source>
</reference>
<dbReference type="KEGG" id="hmo:HM1_1171"/>
<evidence type="ECO:0000256" key="4">
    <source>
        <dbReference type="ARBA" id="ARBA00022692"/>
    </source>
</evidence>
<sequence>MDGDRRREKRLMSSTTKTKRDLWPIALRSGSIGYLLLMVVIPLGEVFTQAFSGGVTGFFDTLQSPAALFALKLTVALGLITAIINGVAGFIVAYGFVRYSFPGKRMLNGLVDLPMAIPTAVIAMMLLGLYAPQGLFGSWLAKREISLLFAYPGMILAMLLVTLPFSIRSVQTLLEAGCGQMEEAAKTLGANRWQIFWHILLPTIRPGLLSGFTLTFLRAIAEFGAIVLVSGNIPLKTQVASVYIFGLVESSDITGASVMSVCLLTIALTMLWLQNRWGQEGGRRL</sequence>
<evidence type="ECO:0000256" key="7">
    <source>
        <dbReference type="ARBA" id="ARBA00023136"/>
    </source>
</evidence>
<dbReference type="PANTHER" id="PTHR30406:SF1">
    <property type="entry name" value="SULFATE TRANSPORT SYSTEM PERMEASE PROTEIN CYSW"/>
    <property type="match status" value="1"/>
</dbReference>
<feature type="domain" description="ABC transmembrane type-1" evidence="10">
    <location>
        <begin position="71"/>
        <end position="272"/>
    </location>
</feature>
<gene>
    <name evidence="11" type="primary">cysT</name>
    <name evidence="11" type="ORF">HM1_1171</name>
</gene>
<dbReference type="InterPro" id="IPR005667">
    <property type="entry name" value="Sulph_transpt2"/>
</dbReference>
<evidence type="ECO:0000256" key="6">
    <source>
        <dbReference type="ARBA" id="ARBA00023032"/>
    </source>
</evidence>
<dbReference type="EMBL" id="CP000930">
    <property type="protein sequence ID" value="ABZ83403.1"/>
    <property type="molecule type" value="Genomic_DNA"/>
</dbReference>
<organism evidence="11 12">
    <name type="scientific">Heliobacterium modesticaldum (strain ATCC 51547 / Ice1)</name>
    <dbReference type="NCBI Taxonomy" id="498761"/>
    <lineage>
        <taxon>Bacteria</taxon>
        <taxon>Bacillati</taxon>
        <taxon>Bacillota</taxon>
        <taxon>Clostridia</taxon>
        <taxon>Eubacteriales</taxon>
        <taxon>Heliobacteriaceae</taxon>
        <taxon>Heliomicrobium</taxon>
    </lineage>
</organism>
<keyword evidence="6" id="KW-0764">Sulfate transport</keyword>
<dbReference type="PROSITE" id="PS50928">
    <property type="entry name" value="ABC_TM1"/>
    <property type="match status" value="1"/>
</dbReference>
<dbReference type="GO" id="GO:0005886">
    <property type="term" value="C:plasma membrane"/>
    <property type="evidence" value="ECO:0007669"/>
    <property type="project" value="TreeGrafter"/>
</dbReference>
<dbReference type="AlphaFoldDB" id="B0THG5"/>
<evidence type="ECO:0000259" key="10">
    <source>
        <dbReference type="PROSITE" id="PS50928"/>
    </source>
</evidence>
<proteinExistence type="predicted"/>
<dbReference type="InterPro" id="IPR035906">
    <property type="entry name" value="MetI-like_sf"/>
</dbReference>
<feature type="transmembrane region" description="Helical" evidence="9">
    <location>
        <begin position="21"/>
        <end position="44"/>
    </location>
</feature>
<comment type="function">
    <text evidence="8">Part of the ABC transporter complex CysAWTP (TC 3.A.1.6.1) involved in sulfate/thiosulfate import. Probably responsible for the translocation of the substrate across the membrane.</text>
</comment>
<evidence type="ECO:0000256" key="8">
    <source>
        <dbReference type="ARBA" id="ARBA00025323"/>
    </source>
</evidence>
<dbReference type="SUPFAM" id="SSF161098">
    <property type="entry name" value="MetI-like"/>
    <property type="match status" value="1"/>
</dbReference>
<dbReference type="STRING" id="498761.HM1_1171"/>
<dbReference type="GO" id="GO:0015419">
    <property type="term" value="F:ABC-type sulfate transporter activity"/>
    <property type="evidence" value="ECO:0007669"/>
    <property type="project" value="InterPro"/>
</dbReference>
<evidence type="ECO:0000256" key="5">
    <source>
        <dbReference type="ARBA" id="ARBA00022989"/>
    </source>
</evidence>
<keyword evidence="7 9" id="KW-0472">Membrane</keyword>
<evidence type="ECO:0000313" key="11">
    <source>
        <dbReference type="EMBL" id="ABZ83403.1"/>
    </source>
</evidence>
<name>B0THG5_HELMI</name>
<evidence type="ECO:0000256" key="2">
    <source>
        <dbReference type="ARBA" id="ARBA00011779"/>
    </source>
</evidence>
<evidence type="ECO:0000256" key="3">
    <source>
        <dbReference type="ARBA" id="ARBA00022448"/>
    </source>
</evidence>
<dbReference type="Pfam" id="PF00528">
    <property type="entry name" value="BPD_transp_1"/>
    <property type="match status" value="1"/>
</dbReference>
<dbReference type="eggNOG" id="COG0555">
    <property type="taxonomic scope" value="Bacteria"/>
</dbReference>
<dbReference type="CDD" id="cd06261">
    <property type="entry name" value="TM_PBP2"/>
    <property type="match status" value="1"/>
</dbReference>
<feature type="transmembrane region" description="Helical" evidence="9">
    <location>
        <begin position="145"/>
        <end position="165"/>
    </location>
</feature>
<feature type="transmembrane region" description="Helical" evidence="9">
    <location>
        <begin position="253"/>
        <end position="273"/>
    </location>
</feature>